<accession>A0AAD4PII6</accession>
<keyword evidence="1" id="KW-0732">Signal</keyword>
<sequence>TDLKNLNSRVSKLLCLSVKRKAIVEFTRMDVNNRLPNLLKVNYSISRTARNTSVIFANFTVTEDIAHITGVLNMKIKHTDKFMNYFTLDMDYCKLMQTLYSQYVLKMIVDQIRAVSNYPLDCPIKKNQEYYVKGFTFNTDLLPSYFPGVSFLVNA</sequence>
<proteinExistence type="predicted"/>
<reference evidence="2" key="1">
    <citation type="journal article" date="2021" name="Mol. Ecol. Resour.">
        <title>Phylogenomic analyses of the genus Drosophila reveals genomic signals of climate adaptation.</title>
        <authorList>
            <person name="Li F."/>
            <person name="Rane R.V."/>
            <person name="Luria V."/>
            <person name="Xiong Z."/>
            <person name="Chen J."/>
            <person name="Li Z."/>
            <person name="Catullo R.A."/>
            <person name="Griffin P.C."/>
            <person name="Schiffer M."/>
            <person name="Pearce S."/>
            <person name="Lee S.F."/>
            <person name="McElroy K."/>
            <person name="Stocker A."/>
            <person name="Shirriffs J."/>
            <person name="Cockerell F."/>
            <person name="Coppin C."/>
            <person name="Sgro C.M."/>
            <person name="Karger A."/>
            <person name="Cain J.W."/>
            <person name="Weber J.A."/>
            <person name="Santpere G."/>
            <person name="Kirschner M.W."/>
            <person name="Hoffmann A.A."/>
            <person name="Oakeshott J.G."/>
            <person name="Zhang G."/>
        </authorList>
    </citation>
    <scope>NUCLEOTIDE SEQUENCE</scope>
    <source>
        <strain evidence="2">BGI-SZ-2011g</strain>
    </source>
</reference>
<dbReference type="EMBL" id="JAJJHW010003409">
    <property type="protein sequence ID" value="KAH8359846.1"/>
    <property type="molecule type" value="Genomic_DNA"/>
</dbReference>
<evidence type="ECO:0000313" key="3">
    <source>
        <dbReference type="Proteomes" id="UP001200034"/>
    </source>
</evidence>
<dbReference type="Gene3D" id="2.70.220.10">
    <property type="entry name" value="Ganglioside GM2 activator"/>
    <property type="match status" value="1"/>
</dbReference>
<evidence type="ECO:0000256" key="1">
    <source>
        <dbReference type="ARBA" id="ARBA00022729"/>
    </source>
</evidence>
<dbReference type="Proteomes" id="UP001200034">
    <property type="component" value="Unassembled WGS sequence"/>
</dbReference>
<organism evidence="2 3">
    <name type="scientific">Drosophila rubida</name>
    <dbReference type="NCBI Taxonomy" id="30044"/>
    <lineage>
        <taxon>Eukaryota</taxon>
        <taxon>Metazoa</taxon>
        <taxon>Ecdysozoa</taxon>
        <taxon>Arthropoda</taxon>
        <taxon>Hexapoda</taxon>
        <taxon>Insecta</taxon>
        <taxon>Pterygota</taxon>
        <taxon>Neoptera</taxon>
        <taxon>Endopterygota</taxon>
        <taxon>Diptera</taxon>
        <taxon>Brachycera</taxon>
        <taxon>Muscomorpha</taxon>
        <taxon>Ephydroidea</taxon>
        <taxon>Drosophilidae</taxon>
        <taxon>Drosophila</taxon>
    </lineage>
</organism>
<feature type="non-terminal residue" evidence="2">
    <location>
        <position position="1"/>
    </location>
</feature>
<dbReference type="InterPro" id="IPR036846">
    <property type="entry name" value="GM2-AP_sf"/>
</dbReference>
<protein>
    <submittedName>
        <fullName evidence="2">Uncharacterized protein</fullName>
    </submittedName>
</protein>
<evidence type="ECO:0000313" key="2">
    <source>
        <dbReference type="EMBL" id="KAH8359846.1"/>
    </source>
</evidence>
<keyword evidence="3" id="KW-1185">Reference proteome</keyword>
<feature type="non-terminal residue" evidence="2">
    <location>
        <position position="155"/>
    </location>
</feature>
<dbReference type="Pfam" id="PF06477">
    <property type="entry name" value="DUF1091"/>
    <property type="match status" value="1"/>
</dbReference>
<name>A0AAD4PII6_9MUSC</name>
<gene>
    <name evidence="2" type="ORF">KR093_009096</name>
</gene>
<dbReference type="AlphaFoldDB" id="A0AAD4PII6"/>
<dbReference type="PANTHER" id="PTHR20898:SF0">
    <property type="entry name" value="DAEDALUS ON 3-RELATED"/>
    <property type="match status" value="1"/>
</dbReference>
<dbReference type="PANTHER" id="PTHR20898">
    <property type="entry name" value="DAEDALUS ON 3-RELATED-RELATED"/>
    <property type="match status" value="1"/>
</dbReference>
<dbReference type="InterPro" id="IPR010512">
    <property type="entry name" value="DUF1091"/>
</dbReference>
<comment type="caution">
    <text evidence="2">The sequence shown here is derived from an EMBL/GenBank/DDBJ whole genome shotgun (WGS) entry which is preliminary data.</text>
</comment>